<keyword evidence="8" id="KW-1185">Reference proteome</keyword>
<evidence type="ECO:0000256" key="1">
    <source>
        <dbReference type="ARBA" id="ARBA00004196"/>
    </source>
</evidence>
<dbReference type="GO" id="GO:0030001">
    <property type="term" value="P:metal ion transport"/>
    <property type="evidence" value="ECO:0007669"/>
    <property type="project" value="InterPro"/>
</dbReference>
<dbReference type="AlphaFoldDB" id="A0A9X3MW12"/>
<organism evidence="7 8">
    <name type="scientific">Solirubrobacter ginsenosidimutans</name>
    <dbReference type="NCBI Taxonomy" id="490573"/>
    <lineage>
        <taxon>Bacteria</taxon>
        <taxon>Bacillati</taxon>
        <taxon>Actinomycetota</taxon>
        <taxon>Thermoleophilia</taxon>
        <taxon>Solirubrobacterales</taxon>
        <taxon>Solirubrobacteraceae</taxon>
        <taxon>Solirubrobacter</taxon>
    </lineage>
</organism>
<feature type="chain" id="PRO_5040768433" evidence="6">
    <location>
        <begin position="20"/>
        <end position="296"/>
    </location>
</feature>
<evidence type="ECO:0000256" key="2">
    <source>
        <dbReference type="ARBA" id="ARBA00022448"/>
    </source>
</evidence>
<proteinExistence type="inferred from homology"/>
<evidence type="ECO:0000256" key="3">
    <source>
        <dbReference type="ARBA" id="ARBA00022723"/>
    </source>
</evidence>
<comment type="similarity">
    <text evidence="5">Belongs to the bacterial solute-binding protein 9 family.</text>
</comment>
<dbReference type="EMBL" id="JAPDOD010000029">
    <property type="protein sequence ID" value="MDA0163941.1"/>
    <property type="molecule type" value="Genomic_DNA"/>
</dbReference>
<dbReference type="PROSITE" id="PS51257">
    <property type="entry name" value="PROKAR_LIPOPROTEIN"/>
    <property type="match status" value="1"/>
</dbReference>
<dbReference type="RefSeq" id="WP_270043190.1">
    <property type="nucleotide sequence ID" value="NZ_JAPDOD010000029.1"/>
</dbReference>
<protein>
    <submittedName>
        <fullName evidence="7">Metal ABC transporter substrate-binding protein</fullName>
    </submittedName>
</protein>
<dbReference type="PRINTS" id="PR00690">
    <property type="entry name" value="ADHESNFAMILY"/>
</dbReference>
<evidence type="ECO:0000313" key="8">
    <source>
        <dbReference type="Proteomes" id="UP001149140"/>
    </source>
</evidence>
<dbReference type="Gene3D" id="3.40.50.1980">
    <property type="entry name" value="Nitrogenase molybdenum iron protein domain"/>
    <property type="match status" value="2"/>
</dbReference>
<keyword evidence="2 5" id="KW-0813">Transport</keyword>
<keyword evidence="3" id="KW-0479">Metal-binding</keyword>
<evidence type="ECO:0000256" key="4">
    <source>
        <dbReference type="ARBA" id="ARBA00022729"/>
    </source>
</evidence>
<dbReference type="InterPro" id="IPR050492">
    <property type="entry name" value="Bact_metal-bind_prot9"/>
</dbReference>
<evidence type="ECO:0000313" key="7">
    <source>
        <dbReference type="EMBL" id="MDA0163941.1"/>
    </source>
</evidence>
<dbReference type="InterPro" id="IPR006128">
    <property type="entry name" value="Lipoprotein_PsaA-like"/>
</dbReference>
<dbReference type="Pfam" id="PF01297">
    <property type="entry name" value="ZnuA"/>
    <property type="match status" value="1"/>
</dbReference>
<keyword evidence="4 6" id="KW-0732">Signal</keyword>
<name>A0A9X3MW12_9ACTN</name>
<accession>A0A9X3MW12</accession>
<dbReference type="Proteomes" id="UP001149140">
    <property type="component" value="Unassembled WGS sequence"/>
</dbReference>
<dbReference type="GO" id="GO:0046872">
    <property type="term" value="F:metal ion binding"/>
    <property type="evidence" value="ECO:0007669"/>
    <property type="project" value="UniProtKB-KW"/>
</dbReference>
<dbReference type="PANTHER" id="PTHR42953:SF1">
    <property type="entry name" value="METAL-BINDING PROTEIN HI_0362-RELATED"/>
    <property type="match status" value="1"/>
</dbReference>
<dbReference type="PANTHER" id="PTHR42953">
    <property type="entry name" value="HIGH-AFFINITY ZINC UPTAKE SYSTEM PROTEIN ZNUA-RELATED"/>
    <property type="match status" value="1"/>
</dbReference>
<evidence type="ECO:0000256" key="6">
    <source>
        <dbReference type="SAM" id="SignalP"/>
    </source>
</evidence>
<sequence>MFRRAALFLVLLPIAAAGCGGSGTGGSDAPTVVATTTQLADFARNIAPGVKVTSILSPNTDPHEYEVRPDDVKALASADIVLRSGGEVDAWLGGALDAAGVKEQDVVDVGRAAGLEGGDPHWWQDPVRAERAAVAIGHAFAAAGLPDRSAAYVARLRRLDAGVRACLDRVPAAERKLVTSHDALGYYARRYGITVIGAVIPALTTAAQPSAGDVTKLVDTIKREGVKTIFAESSVNPKVEEAIARETGAKLGPALWADSLGPKDSDGATYIASIAANTRALVQGFTGGAVVCPVDA</sequence>
<dbReference type="SUPFAM" id="SSF53807">
    <property type="entry name" value="Helical backbone' metal receptor"/>
    <property type="match status" value="1"/>
</dbReference>
<dbReference type="GO" id="GO:0007155">
    <property type="term" value="P:cell adhesion"/>
    <property type="evidence" value="ECO:0007669"/>
    <property type="project" value="InterPro"/>
</dbReference>
<gene>
    <name evidence="7" type="ORF">OM076_26960</name>
</gene>
<reference evidence="7" key="1">
    <citation type="submission" date="2022-10" db="EMBL/GenBank/DDBJ databases">
        <title>The WGS of Solirubrobacter ginsenosidimutans DSM 21036.</title>
        <authorList>
            <person name="Jiang Z."/>
        </authorList>
    </citation>
    <scope>NUCLEOTIDE SEQUENCE</scope>
    <source>
        <strain evidence="7">DSM 21036</strain>
    </source>
</reference>
<feature type="signal peptide" evidence="6">
    <location>
        <begin position="1"/>
        <end position="19"/>
    </location>
</feature>
<comment type="subcellular location">
    <subcellularLocation>
        <location evidence="1">Cell envelope</location>
    </subcellularLocation>
</comment>
<dbReference type="InterPro" id="IPR006127">
    <property type="entry name" value="ZnuA-like"/>
</dbReference>
<dbReference type="GO" id="GO:0030313">
    <property type="term" value="C:cell envelope"/>
    <property type="evidence" value="ECO:0007669"/>
    <property type="project" value="UniProtKB-SubCell"/>
</dbReference>
<comment type="caution">
    <text evidence="7">The sequence shown here is derived from an EMBL/GenBank/DDBJ whole genome shotgun (WGS) entry which is preliminary data.</text>
</comment>
<evidence type="ECO:0000256" key="5">
    <source>
        <dbReference type="RuleBase" id="RU003512"/>
    </source>
</evidence>